<evidence type="ECO:0000313" key="6">
    <source>
        <dbReference type="Proteomes" id="UP000007993"/>
    </source>
</evidence>
<dbReference type="InterPro" id="IPR045474">
    <property type="entry name" value="GEVED"/>
</dbReference>
<dbReference type="PANTHER" id="PTHR21113:SF4">
    <property type="entry name" value="CHITIN-BINDING TYPE-4 DOMAIN-CONTAINING PROTEIN"/>
    <property type="match status" value="1"/>
</dbReference>
<dbReference type="PANTHER" id="PTHR21113">
    <property type="entry name" value="AGAP001705-PA"/>
    <property type="match status" value="1"/>
</dbReference>
<accession>K5EEB3</accession>
<feature type="domain" description="Planctomycete extracellular" evidence="3">
    <location>
        <begin position="45"/>
        <end position="63"/>
    </location>
</feature>
<feature type="region of interest" description="Disordered" evidence="1">
    <location>
        <begin position="1"/>
        <end position="54"/>
    </location>
</feature>
<sequence length="1703" mass="177839">MIHRQPSQPSSDWTSQAATERNPSDSNAGKGRSKRRSDRRSKRNQKRRLMMEGLESRQLLAAGGIIPGTPSVQEYEGPRNVGAVAAFPVSEVEGRGDMGENDYFQDAQIIPLGNGPGQRNTVDVSGAAGVRSSSFGGFENDVDVYGFELKAGDILDIATLGGTTSFTTFLPNGNIWIGQDTNINIPGVFSAYPSSSPLQTLGNATMAQVVPEDGTYYVEVATQSSTTDYTLGLRTYRPVTESLPVGSSQKVFLDFNGGTFQRDLFNLSLLTAGVFTGGSVRVPSLQDTLNDVGIVVGSNAEYDALIDSVVETVISQYEDLGIDASNGLYSQTGNPGDFGIEILNSKDHPDPGSDPLVTRVVFGSGASFPDFVDPPLGVAQSIDVGNFDTSEVVLVFLDIEFTQLPLIPRSSAFSDLDVLGLELAATTSHELAHSFGAYHTDGTNLTPSLIDGGGALNNQNGLGVGPDGILGTADDVRVAFRTDRVDPAGVVSFGTLFSAESLAYALSTGTVGSTATGRIFNDANGNGTFTGDSGLGGVTVFLDVNGDGVLSPSDPSTVTAADGTYSLFGASGTYNVIAMTPSNFVATTPVSRSVTLGSSSTLPSFGFRQLLSDATGRKFEDVNENGVYDPGEPGVAGAYIYADLDGDNRPDLGEPSAITDENGLYTLDLPDVSYSYAIREVAEPGFEATVPLSGEYIIAPGSGPAEGLNFGGRSSRDFGDAPDSYGTLSASNGASHGILSGFTLGATVDRESDGQPTADATGDGADEDGIQFTAPLVPGTTSSIQVTVNNTTGGQAYLQGWIDVDGNGTFDSDERFISNQSLTTGVNSVPLTLPSFTLPASGLLDTFARFRLSQDLNISATGFVDSGEVEDYAVRLLNNGDLANDDSVSVPRNSQGFPIDVLANDFNSASNPLTITTQGTAATRGVVTISSGGAGQQRLLYTPPNNFVGQDFIQYRVVDTQGNVATATVTVNVTFQTENPIALDDIYRIPANANSSGGFPLNVLDNDIASDAPGGLTLASVTNGSAGGTVVLTQNNQSVRYTPPAGFTGSEQFMYTVQDSENSFSTATVTVSINPDADADDQASFTLEILDAVNDTPRPTLQQGDIFRLRVSVDDLRNLSTLAPQGIASAFLDVLYSSELVTTVDTNTSDAFPFDITFGPKFESSSFQLGNTLTPGLLDEIGASQSIANLDSVNGPNDVASHVGPEELFTVTLQAIGSGIAIFQADPADAAVSETVLIEEDTALNFSQIRYGSVEVAIAPAGPNFPSALDDSFPQGLDSNGLSITSDRESTLDVLDNDLLGSGGEVISFEINQGAANGVAIVRDNGTPNDLSDDYIGYTADIGFSGFDSFTYVTTVSSPTFGIVTSIAEVTLVVGANQSPLAEFDFELVDESGNPISSVAIGQRFGVRIIADDLTQFDPYPVFAGFLDVLYDAGRIVPSNTITNDSFNFDVEFADEFNESKAVGVNTRAGLIDEFGTLRSDTGQPMSGVSPLLATLYFEAIAPGTATITGSPADRFPFQDTLLDDRDERVDPSQIIYDSLSFTITGNGEPLQNTNLPPDVNGDNLVTAIDALLVINELSRLDAAAAGEPGSANTLLFYHDVNGDRRVSALDALRVINYLNDASAGEPTAPAGEPLANGIQTLASDASDQAIGDLAAEGKVKGGAVVASDASSNGAVVTDNSDTDSEDDDLLDLLADDVAGLWG</sequence>
<organism evidence="5 6">
    <name type="scientific">Rhodopirellula baltica SH28</name>
    <dbReference type="NCBI Taxonomy" id="993517"/>
    <lineage>
        <taxon>Bacteria</taxon>
        <taxon>Pseudomonadati</taxon>
        <taxon>Planctomycetota</taxon>
        <taxon>Planctomycetia</taxon>
        <taxon>Pirellulales</taxon>
        <taxon>Pirellulaceae</taxon>
        <taxon>Rhodopirellula</taxon>
    </lineage>
</organism>
<feature type="domain" description="Peptidase C-terminal archaeal/bacterial" evidence="2">
    <location>
        <begin position="141"/>
        <end position="221"/>
    </location>
</feature>
<dbReference type="InterPro" id="IPR011506">
    <property type="entry name" value="Planctomycete_extracellular"/>
</dbReference>
<dbReference type="Pfam" id="PF00404">
    <property type="entry name" value="Dockerin_1"/>
    <property type="match status" value="1"/>
</dbReference>
<protein>
    <submittedName>
        <fullName evidence="5">Protein containing Planctomycete extracellular</fullName>
    </submittedName>
</protein>
<evidence type="ECO:0000259" key="3">
    <source>
        <dbReference type="Pfam" id="PF07595"/>
    </source>
</evidence>
<evidence type="ECO:0000259" key="2">
    <source>
        <dbReference type="Pfam" id="PF04151"/>
    </source>
</evidence>
<dbReference type="Proteomes" id="UP000007993">
    <property type="component" value="Unassembled WGS sequence"/>
</dbReference>
<dbReference type="GO" id="GO:0000272">
    <property type="term" value="P:polysaccharide catabolic process"/>
    <property type="evidence" value="ECO:0007669"/>
    <property type="project" value="InterPro"/>
</dbReference>
<dbReference type="Pfam" id="PF17963">
    <property type="entry name" value="Big_9"/>
    <property type="match status" value="2"/>
</dbReference>
<proteinExistence type="predicted"/>
<dbReference type="SUPFAM" id="SSF89260">
    <property type="entry name" value="Collagen-binding domain"/>
    <property type="match status" value="1"/>
</dbReference>
<reference evidence="5 6" key="1">
    <citation type="journal article" date="2013" name="Mar. Genomics">
        <title>Expression of sulfatases in Rhodopirellula baltica and the diversity of sulfatases in the genus Rhodopirellula.</title>
        <authorList>
            <person name="Wegner C.E."/>
            <person name="Richter-Heitmann T."/>
            <person name="Klindworth A."/>
            <person name="Klockow C."/>
            <person name="Richter M."/>
            <person name="Achstetter T."/>
            <person name="Glockner F.O."/>
            <person name="Harder J."/>
        </authorList>
    </citation>
    <scope>NUCLEOTIDE SEQUENCE [LARGE SCALE GENOMIC DNA]</scope>
    <source>
        <strain evidence="5 6">SH28</strain>
    </source>
</reference>
<dbReference type="Gene3D" id="2.60.40.2810">
    <property type="match status" value="1"/>
</dbReference>
<feature type="compositionally biased region" description="Polar residues" evidence="1">
    <location>
        <begin position="1"/>
        <end position="27"/>
    </location>
</feature>
<dbReference type="Pfam" id="PF07595">
    <property type="entry name" value="Planc_extracel"/>
    <property type="match status" value="1"/>
</dbReference>
<evidence type="ECO:0000259" key="4">
    <source>
        <dbReference type="Pfam" id="PF20009"/>
    </source>
</evidence>
<dbReference type="InterPro" id="IPR007280">
    <property type="entry name" value="Peptidase_C_arc/bac"/>
</dbReference>
<dbReference type="Pfam" id="PF20009">
    <property type="entry name" value="GEVED"/>
    <property type="match status" value="1"/>
</dbReference>
<dbReference type="Gene3D" id="2.60.120.380">
    <property type="match status" value="1"/>
</dbReference>
<gene>
    <name evidence="5" type="ORF">RBSH_00411</name>
</gene>
<feature type="region of interest" description="Disordered" evidence="1">
    <location>
        <begin position="1669"/>
        <end position="1688"/>
    </location>
</feature>
<dbReference type="Gene3D" id="1.10.1330.10">
    <property type="entry name" value="Dockerin domain"/>
    <property type="match status" value="1"/>
</dbReference>
<dbReference type="EMBL" id="AMCW01000012">
    <property type="protein sequence ID" value="EKK04216.1"/>
    <property type="molecule type" value="Genomic_DNA"/>
</dbReference>
<name>K5EEB3_RHOBT</name>
<evidence type="ECO:0000313" key="5">
    <source>
        <dbReference type="EMBL" id="EKK04216.1"/>
    </source>
</evidence>
<dbReference type="RefSeq" id="WP_007330439.1">
    <property type="nucleotide sequence ID" value="NZ_AMCW01000012.1"/>
</dbReference>
<feature type="domain" description="GEVED" evidence="4">
    <location>
        <begin position="797"/>
        <end position="874"/>
    </location>
</feature>
<feature type="compositionally biased region" description="Basic residues" evidence="1">
    <location>
        <begin position="31"/>
        <end position="48"/>
    </location>
</feature>
<dbReference type="PATRIC" id="fig|993517.3.peg.455"/>
<dbReference type="InterPro" id="IPR036439">
    <property type="entry name" value="Dockerin_dom_sf"/>
</dbReference>
<dbReference type="InterPro" id="IPR002105">
    <property type="entry name" value="Dockerin_1_rpt"/>
</dbReference>
<dbReference type="Pfam" id="PF04151">
    <property type="entry name" value="PPC"/>
    <property type="match status" value="1"/>
</dbReference>
<dbReference type="SUPFAM" id="SSF55486">
    <property type="entry name" value="Metalloproteases ('zincins'), catalytic domain"/>
    <property type="match status" value="1"/>
</dbReference>
<comment type="caution">
    <text evidence="5">The sequence shown here is derived from an EMBL/GenBank/DDBJ whole genome shotgun (WGS) entry which is preliminary data.</text>
</comment>
<feature type="region of interest" description="Disordered" evidence="1">
    <location>
        <begin position="748"/>
        <end position="768"/>
    </location>
</feature>
<dbReference type="Gene3D" id="2.60.40.10">
    <property type="entry name" value="Immunoglobulins"/>
    <property type="match status" value="2"/>
</dbReference>
<dbReference type="InterPro" id="IPR013783">
    <property type="entry name" value="Ig-like_fold"/>
</dbReference>
<dbReference type="GO" id="GO:0004553">
    <property type="term" value="F:hydrolase activity, hydrolyzing O-glycosyl compounds"/>
    <property type="evidence" value="ECO:0007669"/>
    <property type="project" value="InterPro"/>
</dbReference>
<evidence type="ECO:0000256" key="1">
    <source>
        <dbReference type="SAM" id="MobiDB-lite"/>
    </source>
</evidence>
<dbReference type="SUPFAM" id="SSF63446">
    <property type="entry name" value="Type I dockerin domain"/>
    <property type="match status" value="1"/>
</dbReference>
<dbReference type="SUPFAM" id="SSF117074">
    <property type="entry name" value="Hypothetical protein PA1324"/>
    <property type="match status" value="1"/>
</dbReference>
<dbReference type="Gene3D" id="2.60.40.3440">
    <property type="match status" value="1"/>
</dbReference>